<proteinExistence type="inferred from homology"/>
<evidence type="ECO:0000313" key="5">
    <source>
        <dbReference type="Proteomes" id="UP000320580"/>
    </source>
</evidence>
<name>A0A5B8JI11_9ACTN</name>
<comment type="similarity">
    <text evidence="1 3">Belongs to the short-chain dehydrogenases/reductases (SDR) family.</text>
</comment>
<dbReference type="InterPro" id="IPR036291">
    <property type="entry name" value="NAD(P)-bd_dom_sf"/>
</dbReference>
<dbReference type="PANTHER" id="PTHR43669:SF12">
    <property type="entry name" value="BLR5618 PROTEIN"/>
    <property type="match status" value="1"/>
</dbReference>
<dbReference type="PRINTS" id="PR00081">
    <property type="entry name" value="GDHRDH"/>
</dbReference>
<dbReference type="Gene3D" id="3.40.50.720">
    <property type="entry name" value="NAD(P)-binding Rossmann-like Domain"/>
    <property type="match status" value="1"/>
</dbReference>
<dbReference type="SUPFAM" id="SSF51735">
    <property type="entry name" value="NAD(P)-binding Rossmann-fold domains"/>
    <property type="match status" value="1"/>
</dbReference>
<dbReference type="EMBL" id="CP042266">
    <property type="protein sequence ID" value="QDY77153.1"/>
    <property type="molecule type" value="Genomic_DNA"/>
</dbReference>
<evidence type="ECO:0000256" key="2">
    <source>
        <dbReference type="ARBA" id="ARBA00023002"/>
    </source>
</evidence>
<dbReference type="KEGG" id="sqz:FQU76_12225"/>
<dbReference type="Proteomes" id="UP000320580">
    <property type="component" value="Chromosome"/>
</dbReference>
<sequence>MKGWCDVVRTAVVKTAVVTGAGSGIGRACALGLLADGWTVVLTGRREERLRESAALAEGGDRDRAVVLPADVTDAESVDALFAAVLERWGRLDLLFNNAADVMPYTPTEDVGTADWHRVMDSIATGTFLCSRAAFRIMKAQTPRGGRIINNGAPSAQAPRPDSIAFTAAKHAVAGITRSLSLDGRRHSISCGQIDIGNVTPADRPQPAVRQSDGSLRVEPTMDIRHVVDMVRAMAALPDGVNIQSVLVMPSAMPYVGRG</sequence>
<dbReference type="GO" id="GO:0016491">
    <property type="term" value="F:oxidoreductase activity"/>
    <property type="evidence" value="ECO:0007669"/>
    <property type="project" value="UniProtKB-KW"/>
</dbReference>
<dbReference type="OrthoDB" id="658698at2"/>
<keyword evidence="5" id="KW-1185">Reference proteome</keyword>
<dbReference type="CDD" id="cd05233">
    <property type="entry name" value="SDR_c"/>
    <property type="match status" value="1"/>
</dbReference>
<evidence type="ECO:0000256" key="1">
    <source>
        <dbReference type="ARBA" id="ARBA00006484"/>
    </source>
</evidence>
<dbReference type="RefSeq" id="WP_146480439.1">
    <property type="nucleotide sequence ID" value="NZ_CP042266.1"/>
</dbReference>
<dbReference type="PRINTS" id="PR00080">
    <property type="entry name" value="SDRFAMILY"/>
</dbReference>
<dbReference type="InterPro" id="IPR002347">
    <property type="entry name" value="SDR_fam"/>
</dbReference>
<keyword evidence="2" id="KW-0560">Oxidoreductase</keyword>
<dbReference type="AlphaFoldDB" id="A0A5B8JI11"/>
<gene>
    <name evidence="4" type="ORF">FQU76_12225</name>
</gene>
<dbReference type="PANTHER" id="PTHR43669">
    <property type="entry name" value="5-KETO-D-GLUCONATE 5-REDUCTASE"/>
    <property type="match status" value="1"/>
</dbReference>
<evidence type="ECO:0000256" key="3">
    <source>
        <dbReference type="RuleBase" id="RU000363"/>
    </source>
</evidence>
<reference evidence="4 5" key="1">
    <citation type="submission" date="2019-07" db="EMBL/GenBank/DDBJ databases">
        <authorList>
            <person name="Zhu P."/>
        </authorList>
    </citation>
    <scope>NUCLEOTIDE SEQUENCE [LARGE SCALE GENOMIC DNA]</scope>
    <source>
        <strain evidence="4 5">SSL-25</strain>
    </source>
</reference>
<accession>A0A5B8JI11</accession>
<evidence type="ECO:0000313" key="4">
    <source>
        <dbReference type="EMBL" id="QDY77153.1"/>
    </source>
</evidence>
<protein>
    <submittedName>
        <fullName evidence="4">SDR family oxidoreductase</fullName>
    </submittedName>
</protein>
<dbReference type="Pfam" id="PF00106">
    <property type="entry name" value="adh_short"/>
    <property type="match status" value="1"/>
</dbReference>
<organism evidence="4 5">
    <name type="scientific">Streptomyces qinzhouensis</name>
    <dbReference type="NCBI Taxonomy" id="2599401"/>
    <lineage>
        <taxon>Bacteria</taxon>
        <taxon>Bacillati</taxon>
        <taxon>Actinomycetota</taxon>
        <taxon>Actinomycetes</taxon>
        <taxon>Kitasatosporales</taxon>
        <taxon>Streptomycetaceae</taxon>
        <taxon>Streptomyces</taxon>
    </lineage>
</organism>